<gene>
    <name evidence="2" type="ORF">GCM10010993_16950</name>
</gene>
<evidence type="ECO:0000313" key="2">
    <source>
        <dbReference type="EMBL" id="GGC38777.1"/>
    </source>
</evidence>
<accession>A0ABQ1MGG8</accession>
<sequence>MIKALRKSKIISIITFVLIVNFINLTANFYHPGNLNSLEQSLNDPIDTLAEIIVEFIFEMDNQIIPDTDVPHEKKKIPDIKLAFTKNEIKVNCYFTFELNKWRNSFDVSLTSGIDKENSPPPETFTENLI</sequence>
<keyword evidence="1" id="KW-0812">Transmembrane</keyword>
<protein>
    <submittedName>
        <fullName evidence="2">Uncharacterized protein</fullName>
    </submittedName>
</protein>
<comment type="caution">
    <text evidence="2">The sequence shown here is derived from an EMBL/GenBank/DDBJ whole genome shotgun (WGS) entry which is preliminary data.</text>
</comment>
<keyword evidence="1" id="KW-1133">Transmembrane helix</keyword>
<keyword evidence="1" id="KW-0472">Membrane</keyword>
<evidence type="ECO:0000256" key="1">
    <source>
        <dbReference type="SAM" id="Phobius"/>
    </source>
</evidence>
<name>A0ABQ1MGG8_9BACT</name>
<dbReference type="RefSeq" id="WP_188441763.1">
    <property type="nucleotide sequence ID" value="NZ_BMFD01000005.1"/>
</dbReference>
<organism evidence="2 3">
    <name type="scientific">Belliella aquatica</name>
    <dbReference type="NCBI Taxonomy" id="1323734"/>
    <lineage>
        <taxon>Bacteria</taxon>
        <taxon>Pseudomonadati</taxon>
        <taxon>Bacteroidota</taxon>
        <taxon>Cytophagia</taxon>
        <taxon>Cytophagales</taxon>
        <taxon>Cyclobacteriaceae</taxon>
        <taxon>Belliella</taxon>
    </lineage>
</organism>
<evidence type="ECO:0000313" key="3">
    <source>
        <dbReference type="Proteomes" id="UP000635885"/>
    </source>
</evidence>
<dbReference type="Proteomes" id="UP000635885">
    <property type="component" value="Unassembled WGS sequence"/>
</dbReference>
<proteinExistence type="predicted"/>
<keyword evidence="3" id="KW-1185">Reference proteome</keyword>
<feature type="transmembrane region" description="Helical" evidence="1">
    <location>
        <begin position="12"/>
        <end position="30"/>
    </location>
</feature>
<reference evidence="3" key="1">
    <citation type="journal article" date="2019" name="Int. J. Syst. Evol. Microbiol.">
        <title>The Global Catalogue of Microorganisms (GCM) 10K type strain sequencing project: providing services to taxonomists for standard genome sequencing and annotation.</title>
        <authorList>
            <consortium name="The Broad Institute Genomics Platform"/>
            <consortium name="The Broad Institute Genome Sequencing Center for Infectious Disease"/>
            <person name="Wu L."/>
            <person name="Ma J."/>
        </authorList>
    </citation>
    <scope>NUCLEOTIDE SEQUENCE [LARGE SCALE GENOMIC DNA]</scope>
    <source>
        <strain evidence="3">CGMCC 1.12479</strain>
    </source>
</reference>
<dbReference type="EMBL" id="BMFD01000005">
    <property type="protein sequence ID" value="GGC38777.1"/>
    <property type="molecule type" value="Genomic_DNA"/>
</dbReference>